<accession>A0A915ACK7</accession>
<dbReference type="AlphaFoldDB" id="A0A915ACK7"/>
<organism evidence="1 2">
    <name type="scientific">Parascaris univalens</name>
    <name type="common">Nematode worm</name>
    <dbReference type="NCBI Taxonomy" id="6257"/>
    <lineage>
        <taxon>Eukaryota</taxon>
        <taxon>Metazoa</taxon>
        <taxon>Ecdysozoa</taxon>
        <taxon>Nematoda</taxon>
        <taxon>Chromadorea</taxon>
        <taxon>Rhabditida</taxon>
        <taxon>Spirurina</taxon>
        <taxon>Ascaridomorpha</taxon>
        <taxon>Ascaridoidea</taxon>
        <taxon>Ascarididae</taxon>
        <taxon>Parascaris</taxon>
    </lineage>
</organism>
<keyword evidence="1" id="KW-1185">Reference proteome</keyword>
<name>A0A915ACK7_PARUN</name>
<protein>
    <submittedName>
        <fullName evidence="2">Uncharacterized protein</fullName>
    </submittedName>
</protein>
<dbReference type="WBParaSite" id="PgR005X_g070_t01">
    <property type="protein sequence ID" value="PgR005X_g070_t01"/>
    <property type="gene ID" value="PgR005X_g070"/>
</dbReference>
<reference evidence="2" key="1">
    <citation type="submission" date="2022-11" db="UniProtKB">
        <authorList>
            <consortium name="WormBaseParasite"/>
        </authorList>
    </citation>
    <scope>IDENTIFICATION</scope>
</reference>
<sequence>MYNSAIMQPRAQISIGELYDVDRSRISGARYHRVET</sequence>
<dbReference type="Proteomes" id="UP000887569">
    <property type="component" value="Unplaced"/>
</dbReference>
<proteinExistence type="predicted"/>
<evidence type="ECO:0000313" key="1">
    <source>
        <dbReference type="Proteomes" id="UP000887569"/>
    </source>
</evidence>
<evidence type="ECO:0000313" key="2">
    <source>
        <dbReference type="WBParaSite" id="PgR005X_g070_t01"/>
    </source>
</evidence>